<dbReference type="RefSeq" id="WP_055116466.1">
    <property type="nucleotide sequence ID" value="NZ_CANMGD010000006.1"/>
</dbReference>
<dbReference type="AlphaFoldDB" id="A0A0M7AKI6"/>
<keyword evidence="1" id="KW-0472">Membrane</keyword>
<dbReference type="GeneID" id="97667984"/>
<dbReference type="Proteomes" id="UP000049983">
    <property type="component" value="Unassembled WGS sequence"/>
</dbReference>
<dbReference type="EMBL" id="CXWC01000001">
    <property type="protein sequence ID" value="CTQ64812.1"/>
    <property type="molecule type" value="Genomic_DNA"/>
</dbReference>
<proteinExistence type="predicted"/>
<keyword evidence="1" id="KW-1133">Transmembrane helix</keyword>
<evidence type="ECO:0000313" key="2">
    <source>
        <dbReference type="EMBL" id="CTQ64812.1"/>
    </source>
</evidence>
<name>A0A0M7AKI6_9HYPH</name>
<sequence>MASRTDKSDAPLDDLMMVMDVVDTLRHEEGQVARELKTDERDAAMVERLRHVYASQGIEVPEHILKAGVEDLKRDRFVYSPPKTGFQRTLAMIYISRGTWSKWLAAAAAVLFVVIAAWYFLVIMPQQRAEAELTARLEALPATFTELVERVETLTENTEVEAEANSLAADGRLALEDGKNEAAFKAEADLRQLAGRLQQVFEVQIVSREGEPTGLTRIPEANPNSENFYIVVEAIDPDGNVLKQTIQSEETGKSESVDKWGQRVSEAIYDAVRRDKIEDGIVQKGVLGQKRRGELDVKWRSGVQGGAITTW</sequence>
<reference evidence="3" key="1">
    <citation type="submission" date="2015-07" db="EMBL/GenBank/DDBJ databases">
        <authorList>
            <person name="Rodrigo-Torres Lidia"/>
            <person name="Arahal R.David."/>
        </authorList>
    </citation>
    <scope>NUCLEOTIDE SEQUENCE [LARGE SCALE GENOMIC DNA]</scope>
    <source>
        <strain evidence="3">CECT 5096</strain>
    </source>
</reference>
<keyword evidence="1" id="KW-0812">Transmembrane</keyword>
<dbReference type="InterPro" id="IPR045964">
    <property type="entry name" value="DUF6384"/>
</dbReference>
<dbReference type="Pfam" id="PF19911">
    <property type="entry name" value="DUF6384"/>
    <property type="match status" value="1"/>
</dbReference>
<dbReference type="STRING" id="311410.LA5095_03164"/>
<keyword evidence="3" id="KW-1185">Reference proteome</keyword>
<feature type="transmembrane region" description="Helical" evidence="1">
    <location>
        <begin position="103"/>
        <end position="121"/>
    </location>
</feature>
<evidence type="ECO:0000313" key="3">
    <source>
        <dbReference type="Proteomes" id="UP000049983"/>
    </source>
</evidence>
<accession>A0A0M7AKI6</accession>
<evidence type="ECO:0000256" key="1">
    <source>
        <dbReference type="SAM" id="Phobius"/>
    </source>
</evidence>
<organism evidence="2 3">
    <name type="scientific">Roseibium album</name>
    <dbReference type="NCBI Taxonomy" id="311410"/>
    <lineage>
        <taxon>Bacteria</taxon>
        <taxon>Pseudomonadati</taxon>
        <taxon>Pseudomonadota</taxon>
        <taxon>Alphaproteobacteria</taxon>
        <taxon>Hyphomicrobiales</taxon>
        <taxon>Stappiaceae</taxon>
        <taxon>Roseibium</taxon>
    </lineage>
</organism>
<gene>
    <name evidence="2" type="ORF">LA5096_00531</name>
</gene>
<protein>
    <submittedName>
        <fullName evidence="2">Uncharacterized protein</fullName>
    </submittedName>
</protein>
<dbReference type="OrthoDB" id="6115808at2"/>